<dbReference type="PANTHER" id="PTHR15511">
    <property type="entry name" value="TUMOR NECROSIS FACTOR RECEPTOR SUPERFAMILY MEMBER 13B"/>
    <property type="match status" value="1"/>
</dbReference>
<evidence type="ECO:0000256" key="1">
    <source>
        <dbReference type="SAM" id="Phobius"/>
    </source>
</evidence>
<dbReference type="InterPro" id="IPR022317">
    <property type="entry name" value="TNFR_13B"/>
</dbReference>
<dbReference type="GO" id="GO:0002244">
    <property type="term" value="P:hematopoietic progenitor cell differentiation"/>
    <property type="evidence" value="ECO:0007669"/>
    <property type="project" value="TreeGrafter"/>
</dbReference>
<keyword evidence="1" id="KW-1133">Transmembrane helix</keyword>
<organism evidence="2 3">
    <name type="scientific">Alosa alosa</name>
    <name type="common">allis shad</name>
    <dbReference type="NCBI Taxonomy" id="278164"/>
    <lineage>
        <taxon>Eukaryota</taxon>
        <taxon>Metazoa</taxon>
        <taxon>Chordata</taxon>
        <taxon>Craniata</taxon>
        <taxon>Vertebrata</taxon>
        <taxon>Euteleostomi</taxon>
        <taxon>Actinopterygii</taxon>
        <taxon>Neopterygii</taxon>
        <taxon>Teleostei</taxon>
        <taxon>Clupei</taxon>
        <taxon>Clupeiformes</taxon>
        <taxon>Clupeoidei</taxon>
        <taxon>Clupeidae</taxon>
        <taxon>Alosa</taxon>
    </lineage>
</organism>
<keyword evidence="1" id="KW-0812">Transmembrane</keyword>
<feature type="transmembrane region" description="Helical" evidence="1">
    <location>
        <begin position="20"/>
        <end position="46"/>
    </location>
</feature>
<name>A0AAV6H391_9TELE</name>
<feature type="non-terminal residue" evidence="2">
    <location>
        <position position="1"/>
    </location>
</feature>
<reference evidence="2" key="1">
    <citation type="submission" date="2020-10" db="EMBL/GenBank/DDBJ databases">
        <title>Chromosome-scale genome assembly of the Allis shad, Alosa alosa.</title>
        <authorList>
            <person name="Margot Z."/>
            <person name="Christophe K."/>
            <person name="Cabau C."/>
            <person name="Louis A."/>
            <person name="Berthelot C."/>
            <person name="Parey E."/>
            <person name="Roest Crollius H."/>
            <person name="Montfort J."/>
            <person name="Robinson-Rechavi M."/>
            <person name="Bucao C."/>
            <person name="Bouchez O."/>
            <person name="Gislard M."/>
            <person name="Lluch J."/>
            <person name="Milhes M."/>
            <person name="Lampietro C."/>
            <person name="Lopez Roques C."/>
            <person name="Donnadieu C."/>
            <person name="Braasch I."/>
            <person name="Desvignes T."/>
            <person name="Postlethwait J."/>
            <person name="Bobe J."/>
            <person name="Guiguen Y."/>
        </authorList>
    </citation>
    <scope>NUCLEOTIDE SEQUENCE</scope>
    <source>
        <strain evidence="2">M-15738</strain>
        <tissue evidence="2">Blood</tissue>
    </source>
</reference>
<dbReference type="EMBL" id="JADWDJ010000006">
    <property type="protein sequence ID" value="KAG5280422.1"/>
    <property type="molecule type" value="Genomic_DNA"/>
</dbReference>
<dbReference type="GO" id="GO:0001782">
    <property type="term" value="P:B cell homeostasis"/>
    <property type="evidence" value="ECO:0007669"/>
    <property type="project" value="TreeGrafter"/>
</dbReference>
<evidence type="ECO:0000313" key="2">
    <source>
        <dbReference type="EMBL" id="KAG5280422.1"/>
    </source>
</evidence>
<proteinExistence type="predicted"/>
<sequence length="151" mass="16112">AVVSPVVEAAGPGVSSRGTSVLGVCVLGACVALIICSISLLLLLLLHRRHTATRGQQRAEQPQQHAHQKGQDVEGQQWCWATETCVHCFPESGKATPTPHRLAGFQNPTSNGPLLLQDNCCHANVDSPKQQSEKLSPSPVHIICSPEQNSL</sequence>
<evidence type="ECO:0000313" key="3">
    <source>
        <dbReference type="Proteomes" id="UP000823561"/>
    </source>
</evidence>
<keyword evidence="1" id="KW-0472">Membrane</keyword>
<protein>
    <submittedName>
        <fullName evidence="2">Uncharacterized protein</fullName>
    </submittedName>
</protein>
<keyword evidence="3" id="KW-1185">Reference proteome</keyword>
<dbReference type="GO" id="GO:0030889">
    <property type="term" value="P:negative regulation of B cell proliferation"/>
    <property type="evidence" value="ECO:0007669"/>
    <property type="project" value="TreeGrafter"/>
</dbReference>
<gene>
    <name evidence="2" type="ORF">AALO_G00088950</name>
</gene>
<dbReference type="AlphaFoldDB" id="A0AAV6H391"/>
<dbReference type="PANTHER" id="PTHR15511:SF2">
    <property type="entry name" value="TUMOR NECROSIS FACTOR RECEPTOR SUPERFAMILY MEMBER 13B"/>
    <property type="match status" value="1"/>
</dbReference>
<dbReference type="GO" id="GO:0005886">
    <property type="term" value="C:plasma membrane"/>
    <property type="evidence" value="ECO:0007669"/>
    <property type="project" value="InterPro"/>
</dbReference>
<accession>A0AAV6H391</accession>
<comment type="caution">
    <text evidence="2">The sequence shown here is derived from an EMBL/GenBank/DDBJ whole genome shotgun (WGS) entry which is preliminary data.</text>
</comment>
<dbReference type="Proteomes" id="UP000823561">
    <property type="component" value="Chromosome 6"/>
</dbReference>